<keyword evidence="5 6" id="KW-0238">DNA-binding</keyword>
<comment type="caution">
    <text evidence="8">The sequence shown here is derived from an EMBL/GenBank/DDBJ whole genome shotgun (WGS) entry which is preliminary data.</text>
</comment>
<evidence type="ECO:0000256" key="2">
    <source>
        <dbReference type="ARBA" id="ARBA00022676"/>
    </source>
</evidence>
<dbReference type="GO" id="GO:0016779">
    <property type="term" value="F:nucleotidyltransferase activity"/>
    <property type="evidence" value="ECO:0007669"/>
    <property type="project" value="UniProtKB-KW"/>
</dbReference>
<dbReference type="EMBL" id="PYGD01000005">
    <property type="protein sequence ID" value="PSK91586.1"/>
    <property type="molecule type" value="Genomic_DNA"/>
</dbReference>
<keyword evidence="2" id="KW-0328">Glycosyltransferase</keyword>
<evidence type="ECO:0000256" key="1">
    <source>
        <dbReference type="ARBA" id="ARBA00022649"/>
    </source>
</evidence>
<evidence type="ECO:0000313" key="9">
    <source>
        <dbReference type="Proteomes" id="UP000240572"/>
    </source>
</evidence>
<dbReference type="PANTHER" id="PTHR32387">
    <property type="entry name" value="WU:FJ29H11"/>
    <property type="match status" value="1"/>
</dbReference>
<dbReference type="GO" id="GO:0003677">
    <property type="term" value="F:DNA binding"/>
    <property type="evidence" value="ECO:0007669"/>
    <property type="project" value="UniProtKB-UniRule"/>
</dbReference>
<dbReference type="GO" id="GO:0016757">
    <property type="term" value="F:glycosyltransferase activity"/>
    <property type="evidence" value="ECO:0007669"/>
    <property type="project" value="UniProtKB-KW"/>
</dbReference>
<evidence type="ECO:0000256" key="3">
    <source>
        <dbReference type="ARBA" id="ARBA00022679"/>
    </source>
</evidence>
<comment type="caution">
    <text evidence="6">Lacks conserved residue(s) required for the propagation of feature annotation.</text>
</comment>
<organism evidence="8 9">
    <name type="scientific">Taibaiella chishuiensis</name>
    <dbReference type="NCBI Taxonomy" id="1434707"/>
    <lineage>
        <taxon>Bacteria</taxon>
        <taxon>Pseudomonadati</taxon>
        <taxon>Bacteroidota</taxon>
        <taxon>Chitinophagia</taxon>
        <taxon>Chitinophagales</taxon>
        <taxon>Chitinophagaceae</taxon>
        <taxon>Taibaiella</taxon>
    </lineage>
</organism>
<evidence type="ECO:0000313" key="8">
    <source>
        <dbReference type="EMBL" id="PSK91586.1"/>
    </source>
</evidence>
<dbReference type="Pfam" id="PF14487">
    <property type="entry name" value="DarT"/>
    <property type="match status" value="1"/>
</dbReference>
<dbReference type="PROSITE" id="PS52018">
    <property type="entry name" value="DART"/>
    <property type="match status" value="1"/>
</dbReference>
<accession>A0A2P8D333</accession>
<dbReference type="InterPro" id="IPR052957">
    <property type="entry name" value="Auxin_embryo_med"/>
</dbReference>
<dbReference type="InterPro" id="IPR036890">
    <property type="entry name" value="HATPase_C_sf"/>
</dbReference>
<comment type="similarity">
    <text evidence="6">Belongs to the DarT ADP-ribosyltransferase family.</text>
</comment>
<feature type="domain" description="DarT" evidence="7">
    <location>
        <begin position="1188"/>
        <end position="1385"/>
    </location>
</feature>
<proteinExistence type="inferred from homology"/>
<dbReference type="Gene3D" id="3.30.565.10">
    <property type="entry name" value="Histidine kinase-like ATPase, C-terminal domain"/>
    <property type="match status" value="1"/>
</dbReference>
<dbReference type="NCBIfam" id="NF047352">
    <property type="entry name" value="P_loop_sacsin"/>
    <property type="match status" value="1"/>
</dbReference>
<gene>
    <name evidence="8" type="ORF">B0I18_105171</name>
</gene>
<dbReference type="PANTHER" id="PTHR32387:SF0">
    <property type="entry name" value="PROTEIN NO VEIN"/>
    <property type="match status" value="1"/>
</dbReference>
<name>A0A2P8D333_9BACT</name>
<dbReference type="InterPro" id="IPR029494">
    <property type="entry name" value="DarT"/>
</dbReference>
<reference evidence="8 9" key="1">
    <citation type="submission" date="2018-03" db="EMBL/GenBank/DDBJ databases">
        <title>Genomic Encyclopedia of Type Strains, Phase III (KMG-III): the genomes of soil and plant-associated and newly described type strains.</title>
        <authorList>
            <person name="Whitman W."/>
        </authorList>
    </citation>
    <scope>NUCLEOTIDE SEQUENCE [LARGE SCALE GENOMIC DNA]</scope>
    <source>
        <strain evidence="8 9">CGMCC 1.12700</strain>
    </source>
</reference>
<evidence type="ECO:0000256" key="6">
    <source>
        <dbReference type="PROSITE-ProRule" id="PRU01362"/>
    </source>
</evidence>
<protein>
    <submittedName>
        <fullName evidence="8">Uncharacterized protein DUF4433</fullName>
    </submittedName>
</protein>
<dbReference type="RefSeq" id="WP_106523483.1">
    <property type="nucleotide sequence ID" value="NZ_PYGD01000005.1"/>
</dbReference>
<dbReference type="OrthoDB" id="1062081at2"/>
<evidence type="ECO:0000259" key="7">
    <source>
        <dbReference type="PROSITE" id="PS52018"/>
    </source>
</evidence>
<keyword evidence="9" id="KW-1185">Reference proteome</keyword>
<evidence type="ECO:0000256" key="4">
    <source>
        <dbReference type="ARBA" id="ARBA00022695"/>
    </source>
</evidence>
<keyword evidence="4" id="KW-0548">Nucleotidyltransferase</keyword>
<evidence type="ECO:0000256" key="5">
    <source>
        <dbReference type="ARBA" id="ARBA00023125"/>
    </source>
</evidence>
<keyword evidence="1 6" id="KW-1277">Toxin-antitoxin system</keyword>
<dbReference type="SUPFAM" id="SSF55874">
    <property type="entry name" value="ATPase domain of HSP90 chaperone/DNA topoisomerase II/histidine kinase"/>
    <property type="match status" value="1"/>
</dbReference>
<dbReference type="Proteomes" id="UP000240572">
    <property type="component" value="Unassembled WGS sequence"/>
</dbReference>
<keyword evidence="3" id="KW-0808">Transferase</keyword>
<sequence>MSLKPITEKIFKDFTNYNSPEQAVTQMASLGSLSGDLYQDSKRFIYELLQNADDSSINHQKIRVVIQLFGDNLVVAHTGKKFDERDVRGISGIADGTKKKANDKTGYKGIGFKAVFGQSEKVTIYSDGEYFRFDTAYEHEWNQSWQGTQEDWEVENDRKFNYPWPIIPIYTEAAQVEQPIHKFLTEGEWNVATIIHLKKVVEITEAITELSQKIDMYLFLKNINKLEFNFGRVVKLEIIEEAEHNFKIKSNGSEQTHWLKKTIELVVPDDLRSKLSKNTEIPDKIKSATKAEIVLAAKLQDGEIIPVPSAERRLYAYLPTEERGYHFPVLVNAAFYMVANRESLHKQNEWNQWLFENIPRELLNWVAELVFSEFKSSVYQLLPTLLENGNDLTAAFNKQLGIAKTNIPFILSRAGTLLRAKEALIDFTFLSEKAFVGAASVCNYMSTKGGFAELAMQPLVQSLDDKKLKSFGVNYFDWSQVPNLLADEAFAANRNITNNKELILHLKRLSENEKITDISNTVLSGWPFMLDLNLNLRCPKDLFFPAPGEEPDPESRLFFIHPDIDRWTQGNSDVKNWLESLGIVEKSDVTFLEKSIIPNAEIFVTQENALKTIQDIFNLFEKGDIGKDTLAKLTRLKLLTIGGSLLPAKDCFLSDDYHPTLKLQSHLDDDIFVSIKYITESAKASNWRSFFTSLGVKDAISRELYSERLTVFKLRSSGIEQGYFDQFTDFKQPFTTKFSPFAYRNIATLFLLHRVNEVKISKVYWENVINSVDLKEIQKEATAYWGRTGYPGADTGDDVPNYISWYVRKIACLPASDGTCRSAEAMLLNIDTITKLAGEYLPVFDGPELDADWRSFFKFRTKLELADYLLLLTKIGEDPDSGKTAQQQVFEYLLESFLSYNEDELASIKSWSVSGMIADESGNYRSPKELHYYLDGDSTALGAGFTFAYFSVGNQRHDELEKLLALLQVKILKQSEFVLDAPEAKPSTSLAAKLKQIIPYWAKWRENEKQSGYEEMLSELEISFKTLEVFEAEKLNITHGDSWRKKVSIYFASDKLYVVTKWTSAKVIFSLSEKLCELAHAKKHQNQLTFLLNSDEEEIIEYFTEEGIGLPPTANIEDSEFRSASPLIDEGADLVGSDYDLTHREHKDYHVLWEENVKQNATLIAQSGNDPKTLLYNGLKANCPKKVVCIFHFSHLENAVSIIKEGAIKSRHSATFKDSAGSGIISQTDDERKTFARFYFRGKTPTQYYVENLGRAEQSIARLGSDPICPVPIFFIISLENVIDHVDWSISLGSLASPNVEFGNDFDLVSKFDFEGVYKDMPEIPLNRFLVSAHQEFLIKDQLNLNDVKYLLGVQNESAKRSLLALLDDNTKWEHRIRIIPSLYNNENPKVNIEDSTPIFAASLSKPHKGQFILQHTANRESGIITDNKITQSTSDKWVTTTTPEIIKLVSNNEEIIYKLFYHYKGNIWLTYTNSNESTFDILWIKNRLKSWMENETMNIEVLLSILKQHPVLAYLYAQKVGGPDGLTLEQHTIAVLENYLNYFSSKQKLFSTEHEYLICLALHDIGKPVAIGLGNKDLQHQETLKIIDDIMPMLPYSEDSLEVAKKIIDGDPLGRYLNPHKSNNLTTTIQLLNEMAQSLNLELTELFPYITIFYQCDAAGYQSLRDRIFLSDDVTGDLVFDNVKERLLFKGEVESNFAKLESLI</sequence>